<evidence type="ECO:0000259" key="1">
    <source>
        <dbReference type="PROSITE" id="PS50943"/>
    </source>
</evidence>
<dbReference type="HOGENOM" id="CLU_2012591_0_0_4"/>
<dbReference type="InterPro" id="IPR001387">
    <property type="entry name" value="Cro/C1-type_HTH"/>
</dbReference>
<feature type="domain" description="HTH cro/C1-type" evidence="1">
    <location>
        <begin position="13"/>
        <end position="59"/>
    </location>
</feature>
<dbReference type="SUPFAM" id="SSF47413">
    <property type="entry name" value="lambda repressor-like DNA-binding domains"/>
    <property type="match status" value="1"/>
</dbReference>
<keyword evidence="3" id="KW-1185">Reference proteome</keyword>
<dbReference type="AlphaFoldDB" id="C6WWS9"/>
<dbReference type="Gene3D" id="1.10.260.40">
    <property type="entry name" value="lambda repressor-like DNA-binding domains"/>
    <property type="match status" value="1"/>
</dbReference>
<dbReference type="GO" id="GO:0003677">
    <property type="term" value="F:DNA binding"/>
    <property type="evidence" value="ECO:0007669"/>
    <property type="project" value="InterPro"/>
</dbReference>
<proteinExistence type="predicted"/>
<dbReference type="KEGG" id="mmb:Mmol_1474"/>
<reference evidence="2 3" key="2">
    <citation type="journal article" date="2011" name="J. Bacteriol.">
        <title>Genomes of three methylotrophs from a single niche uncover genetic and metabolic divergence of Methylophilaceae.</title>
        <authorList>
            <person name="Lapidus A."/>
            <person name="Clum A."/>
            <person name="Labutti K."/>
            <person name="Kaluzhnaya M.G."/>
            <person name="Lim S."/>
            <person name="Beck D.A."/>
            <person name="Glavina Del Rio T."/>
            <person name="Nolan M."/>
            <person name="Mavromatis K."/>
            <person name="Huntemann M."/>
            <person name="Lucas S."/>
            <person name="Lidstrom M.E."/>
            <person name="Ivanova N."/>
            <person name="Chistoserdova L."/>
        </authorList>
    </citation>
    <scope>NUCLEOTIDE SEQUENCE [LARGE SCALE GENOMIC DNA]</scope>
    <source>
        <strain evidence="3">JLW8 / ATCC BAA-1282 / DSM 17540</strain>
    </source>
</reference>
<evidence type="ECO:0000313" key="2">
    <source>
        <dbReference type="EMBL" id="ACT48378.1"/>
    </source>
</evidence>
<name>C6WWS9_METML</name>
<dbReference type="CDD" id="cd00093">
    <property type="entry name" value="HTH_XRE"/>
    <property type="match status" value="1"/>
</dbReference>
<reference evidence="3" key="1">
    <citation type="submission" date="2009-07" db="EMBL/GenBank/DDBJ databases">
        <title>Complete sequence of Methylotenera mobilis JLW8.</title>
        <authorList>
            <consortium name="US DOE Joint Genome Institute"/>
            <person name="Lucas S."/>
            <person name="Copeland A."/>
            <person name="Lapidus A."/>
            <person name="Glavina del Rio T."/>
            <person name="Tice H."/>
            <person name="Bruce D."/>
            <person name="Goodwin L."/>
            <person name="Pitluck S."/>
            <person name="LaButti K.M."/>
            <person name="Clum A."/>
            <person name="Larimer F."/>
            <person name="Land M."/>
            <person name="Hauser L."/>
            <person name="Kyrpides N."/>
            <person name="Mikhailova N."/>
            <person name="Kayluzhnaya M."/>
            <person name="Chistoserdova L."/>
        </authorList>
    </citation>
    <scope>NUCLEOTIDE SEQUENCE [LARGE SCALE GENOMIC DNA]</scope>
    <source>
        <strain evidence="3">JLW8 / ATCC BAA-1282 / DSM 17540</strain>
    </source>
</reference>
<dbReference type="STRING" id="583345.Mmol_1474"/>
<protein>
    <recommendedName>
        <fullName evidence="1">HTH cro/C1-type domain-containing protein</fullName>
    </recommendedName>
</protein>
<dbReference type="PROSITE" id="PS50943">
    <property type="entry name" value="HTH_CROC1"/>
    <property type="match status" value="1"/>
</dbReference>
<dbReference type="Proteomes" id="UP000002742">
    <property type="component" value="Chromosome"/>
</dbReference>
<gene>
    <name evidence="2" type="ordered locus">Mmol_1474</name>
</gene>
<dbReference type="InterPro" id="IPR010982">
    <property type="entry name" value="Lambda_DNA-bd_dom_sf"/>
</dbReference>
<accession>C6WWS9</accession>
<dbReference type="EMBL" id="CP001672">
    <property type="protein sequence ID" value="ACT48378.1"/>
    <property type="molecule type" value="Genomic_DNA"/>
</dbReference>
<evidence type="ECO:0000313" key="3">
    <source>
        <dbReference type="Proteomes" id="UP000002742"/>
    </source>
</evidence>
<dbReference type="eggNOG" id="ENOG502ZEM1">
    <property type="taxonomic scope" value="Bacteria"/>
</dbReference>
<dbReference type="RefSeq" id="WP_015832413.1">
    <property type="nucleotide sequence ID" value="NC_012968.1"/>
</dbReference>
<sequence length="123" mass="13561">MEYANIKTTSISIAQKAKQLNITQEVISKAIGASQSQVSRVFSGRSKRTSRVFVAICNYVNKYQSGVTTEMVSRNHELLEAIASVWDGSERQSNALASVIRTLGLVMNNNEQPVIETKAVKNK</sequence>
<organism evidence="2 3">
    <name type="scientific">Methylotenera mobilis (strain JLW8 / ATCC BAA-1282 / DSM 17540)</name>
    <dbReference type="NCBI Taxonomy" id="583345"/>
    <lineage>
        <taxon>Bacteria</taxon>
        <taxon>Pseudomonadati</taxon>
        <taxon>Pseudomonadota</taxon>
        <taxon>Betaproteobacteria</taxon>
        <taxon>Nitrosomonadales</taxon>
        <taxon>Methylophilaceae</taxon>
        <taxon>Methylotenera</taxon>
    </lineage>
</organism>
<dbReference type="Pfam" id="PF01381">
    <property type="entry name" value="HTH_3"/>
    <property type="match status" value="1"/>
</dbReference>